<evidence type="ECO:0000313" key="1">
    <source>
        <dbReference type="EMBL" id="PSJ45085.1"/>
    </source>
</evidence>
<name>A0A2P7R4H3_9GAMM</name>
<dbReference type="InterPro" id="IPR036134">
    <property type="entry name" value="Crypto/Photolyase_FAD-like_sf"/>
</dbReference>
<comment type="caution">
    <text evidence="1">The sequence shown here is derived from an EMBL/GenBank/DDBJ whole genome shotgun (WGS) entry which is preliminary data.</text>
</comment>
<dbReference type="Gene3D" id="1.10.10.1710">
    <property type="entry name" value="Deoxyribodipyrimidine photolyase-related"/>
    <property type="match status" value="1"/>
</dbReference>
<dbReference type="AlphaFoldDB" id="A0A2P7R4H3"/>
<sequence length="505" mass="57466">MGRLLLVLGDQLSTGLDLLREADPRQDTLLMAEVAEEAHQVVHHRQKLVMFFSAMRHFAARLAAQGWRVRYVRYRQGLASLPAAIAQALAEEPATALWWTRPGDFRLARALAAFGEHLPVRQFEDNRFIAPSGFFARWAGGRRQWRMEYFYRELRRHTGLLMEQGRPVGGRWNYDTDNRKPWRGEPAPPVWTPPATDALTREVLAEVAEDFADGFGELASFDWPVTPEQAEAWLERFLAEGLPGFGDYQDAMAEGQPFLFHSRLAAALNLGLLSPLAVCQRAEQAWREGRCPLNAAEGFIRQILGWREYVHGFYHWQGPGYGRLNHFGASRPLPSWYWSGATRMRCLSQAIGQIRRFAYGHHIQRLMLTGNFALLAGLAPEQVNAWYLGVYADALEWVQLPNTHGMALFADGGLLASKPYAAAGAYIQRMSDHCRHCPYQVRRQTGPGACPFNSLYWHFMARHRDRLEGVGRLALVYANWDRKTPADRQAILDWGERLLGSLERL</sequence>
<protein>
    <submittedName>
        <fullName evidence="1">Cryptochrome/photolyase family protein</fullName>
    </submittedName>
</protein>
<dbReference type="EMBL" id="PXYH01000006">
    <property type="protein sequence ID" value="PSJ45085.1"/>
    <property type="molecule type" value="Genomic_DNA"/>
</dbReference>
<dbReference type="PANTHER" id="PTHR38657:SF1">
    <property type="entry name" value="SLR1343 PROTEIN"/>
    <property type="match status" value="1"/>
</dbReference>
<dbReference type="Gene3D" id="1.10.579.10">
    <property type="entry name" value="DNA Cyclobutane Dipyrimidine Photolyase, subunit A, domain 3"/>
    <property type="match status" value="1"/>
</dbReference>
<dbReference type="SUPFAM" id="SSF48173">
    <property type="entry name" value="Cryptochrome/photolyase FAD-binding domain"/>
    <property type="match status" value="1"/>
</dbReference>
<dbReference type="Gene3D" id="1.25.40.80">
    <property type="match status" value="1"/>
</dbReference>
<keyword evidence="1" id="KW-0456">Lyase</keyword>
<keyword evidence="2" id="KW-1185">Reference proteome</keyword>
<organism evidence="1 2">
    <name type="scientific">Zobellella taiwanensis</name>
    <dbReference type="NCBI Taxonomy" id="347535"/>
    <lineage>
        <taxon>Bacteria</taxon>
        <taxon>Pseudomonadati</taxon>
        <taxon>Pseudomonadota</taxon>
        <taxon>Gammaproteobacteria</taxon>
        <taxon>Aeromonadales</taxon>
        <taxon>Aeromonadaceae</taxon>
        <taxon>Zobellella</taxon>
    </lineage>
</organism>
<dbReference type="GO" id="GO:0016829">
    <property type="term" value="F:lyase activity"/>
    <property type="evidence" value="ECO:0007669"/>
    <property type="project" value="UniProtKB-KW"/>
</dbReference>
<dbReference type="RefSeq" id="WP_106452882.1">
    <property type="nucleotide sequence ID" value="NZ_PXYH01000006.1"/>
</dbReference>
<reference evidence="1 2" key="1">
    <citation type="submission" date="2018-03" db="EMBL/GenBank/DDBJ databases">
        <title>The draft genome of Zobellella taiwanensis JCM 13381.</title>
        <authorList>
            <person name="Liu L."/>
            <person name="Li L."/>
            <person name="Wang T."/>
            <person name="Zhang X."/>
            <person name="Liang L."/>
        </authorList>
    </citation>
    <scope>NUCLEOTIDE SEQUENCE [LARGE SCALE GENOMIC DNA]</scope>
    <source>
        <strain evidence="1 2">JCM 13381</strain>
    </source>
</reference>
<evidence type="ECO:0000313" key="2">
    <source>
        <dbReference type="Proteomes" id="UP000242181"/>
    </source>
</evidence>
<dbReference type="InterPro" id="IPR052551">
    <property type="entry name" value="UV-DNA_repair_photolyase"/>
</dbReference>
<gene>
    <name evidence="1" type="ORF">C7I36_06390</name>
</gene>
<dbReference type="Pfam" id="PF04244">
    <property type="entry name" value="DPRP"/>
    <property type="match status" value="1"/>
</dbReference>
<accession>A0A2P7R4H3</accession>
<dbReference type="InterPro" id="IPR014729">
    <property type="entry name" value="Rossmann-like_a/b/a_fold"/>
</dbReference>
<dbReference type="InterPro" id="IPR007357">
    <property type="entry name" value="PhrB-like"/>
</dbReference>
<proteinExistence type="predicted"/>
<dbReference type="Gene3D" id="3.40.50.620">
    <property type="entry name" value="HUPs"/>
    <property type="match status" value="1"/>
</dbReference>
<dbReference type="PANTHER" id="PTHR38657">
    <property type="entry name" value="SLR1343 PROTEIN"/>
    <property type="match status" value="1"/>
</dbReference>
<dbReference type="Proteomes" id="UP000242181">
    <property type="component" value="Unassembled WGS sequence"/>
</dbReference>
<dbReference type="OrthoDB" id="5288100at2"/>